<dbReference type="GO" id="GO:0006633">
    <property type="term" value="P:fatty acid biosynthetic process"/>
    <property type="evidence" value="ECO:0007669"/>
    <property type="project" value="TreeGrafter"/>
</dbReference>
<keyword evidence="4" id="KW-1133">Transmembrane helix</keyword>
<proteinExistence type="predicted"/>
<dbReference type="AlphaFoldDB" id="A0A437PEW2"/>
<evidence type="ECO:0000313" key="7">
    <source>
        <dbReference type="Proteomes" id="UP000283128"/>
    </source>
</evidence>
<gene>
    <name evidence="6" type="ORF">EOT10_26060</name>
</gene>
<dbReference type="Proteomes" id="UP000283128">
    <property type="component" value="Unassembled WGS sequence"/>
</dbReference>
<dbReference type="SUPFAM" id="SSF51735">
    <property type="entry name" value="NAD(P)-binding Rossmann-fold domains"/>
    <property type="match status" value="1"/>
</dbReference>
<keyword evidence="2" id="KW-0597">Phosphoprotein</keyword>
<dbReference type="PANTHER" id="PTHR43775:SF37">
    <property type="entry name" value="SI:DKEY-61P9.11"/>
    <property type="match status" value="1"/>
</dbReference>
<feature type="domain" description="Polyketide/metazoan fatty acid synthase-like dehydratase" evidence="5">
    <location>
        <begin position="2"/>
        <end position="129"/>
    </location>
</feature>
<dbReference type="GO" id="GO:0004312">
    <property type="term" value="F:fatty acid synthase activity"/>
    <property type="evidence" value="ECO:0007669"/>
    <property type="project" value="TreeGrafter"/>
</dbReference>
<feature type="compositionally biased region" description="Pro residues" evidence="3">
    <location>
        <begin position="148"/>
        <end position="164"/>
    </location>
</feature>
<dbReference type="EMBL" id="RZYA01000014">
    <property type="protein sequence ID" value="RVU20820.1"/>
    <property type="molecule type" value="Genomic_DNA"/>
</dbReference>
<evidence type="ECO:0000313" key="6">
    <source>
        <dbReference type="EMBL" id="RVU20820.1"/>
    </source>
</evidence>
<dbReference type="InterPro" id="IPR036291">
    <property type="entry name" value="NAD(P)-bd_dom_sf"/>
</dbReference>
<feature type="compositionally biased region" description="Low complexity" evidence="3">
    <location>
        <begin position="137"/>
        <end position="147"/>
    </location>
</feature>
<dbReference type="Gene3D" id="3.40.50.720">
    <property type="entry name" value="NAD(P)-binding Rossmann-like Domain"/>
    <property type="match status" value="1"/>
</dbReference>
<comment type="caution">
    <text evidence="6">The sequence shown here is derived from an EMBL/GenBank/DDBJ whole genome shotgun (WGS) entry which is preliminary data.</text>
</comment>
<evidence type="ECO:0000256" key="4">
    <source>
        <dbReference type="SAM" id="Phobius"/>
    </source>
</evidence>
<dbReference type="GO" id="GO:0005737">
    <property type="term" value="C:cytoplasm"/>
    <property type="evidence" value="ECO:0007669"/>
    <property type="project" value="TreeGrafter"/>
</dbReference>
<dbReference type="InterPro" id="IPR050091">
    <property type="entry name" value="PKS_NRPS_Biosynth_Enz"/>
</dbReference>
<dbReference type="GO" id="GO:0005886">
    <property type="term" value="C:plasma membrane"/>
    <property type="evidence" value="ECO:0007669"/>
    <property type="project" value="TreeGrafter"/>
</dbReference>
<sequence>MLMPWLADHRVAETPDLPGTGFAEILLTAAAEVFGTDRIALTDLRLETPLVLDPEPEVTTRLVHEGGQTRAEVLTRTDDGIVIHARATVRALPDDQPRPALDPAMLPSPEWTDSDPADLHRHFRDRHNVHHAPPSPRSTASSCSPTTTAPPPWYTSPTPPASPPGPWPCTPPWPVAGCPTACRHTGSRRRTAHTHILLVLDPHDGTADKPAPARAAVHNTLTILQQLAKRAPAPRLWTLWRGEHALTAAGVRGLLRAAAFEHPELRSSSLEVSGNTPLEALLADLLAEDPSITEVAWRDGRRSVARVRPGPAPRPTTPSSGMRAPVRPGGSYLVTGGLGGLGLVTALLIARARPPGTRA</sequence>
<keyword evidence="4" id="KW-0472">Membrane</keyword>
<reference evidence="6 7" key="1">
    <citation type="submission" date="2019-01" db="EMBL/GenBank/DDBJ databases">
        <title>Genome sequences of Streptomyces and Rhizobium isolates collected from root and soil.</title>
        <authorList>
            <person name="Chhettri S."/>
            <person name="Sevigny J.L."/>
            <person name="Sen A."/>
            <person name="Ennis N."/>
            <person name="Tisa L."/>
        </authorList>
    </citation>
    <scope>NUCLEOTIDE SEQUENCE [LARGE SCALE GENOMIC DNA]</scope>
    <source>
        <strain evidence="6 7">San01</strain>
    </source>
</reference>
<dbReference type="Pfam" id="PF21089">
    <property type="entry name" value="PKS_DH_N"/>
    <property type="match status" value="1"/>
</dbReference>
<dbReference type="SMART" id="SM00826">
    <property type="entry name" value="PKS_DH"/>
    <property type="match status" value="1"/>
</dbReference>
<dbReference type="PANTHER" id="PTHR43775">
    <property type="entry name" value="FATTY ACID SYNTHASE"/>
    <property type="match status" value="1"/>
</dbReference>
<dbReference type="InterPro" id="IPR020807">
    <property type="entry name" value="PKS_DH"/>
</dbReference>
<name>A0A437PEW2_9ACTN</name>
<organism evidence="6 7">
    <name type="scientific">Streptomyces antnestii</name>
    <dbReference type="NCBI Taxonomy" id="2494256"/>
    <lineage>
        <taxon>Bacteria</taxon>
        <taxon>Bacillati</taxon>
        <taxon>Actinomycetota</taxon>
        <taxon>Actinomycetes</taxon>
        <taxon>Kitasatosporales</taxon>
        <taxon>Streptomycetaceae</taxon>
        <taxon>Streptomyces</taxon>
    </lineage>
</organism>
<evidence type="ECO:0000256" key="1">
    <source>
        <dbReference type="ARBA" id="ARBA00022450"/>
    </source>
</evidence>
<keyword evidence="1" id="KW-0596">Phosphopantetheine</keyword>
<feature type="compositionally biased region" description="Basic residues" evidence="3">
    <location>
        <begin position="121"/>
        <end position="130"/>
    </location>
</feature>
<evidence type="ECO:0000256" key="3">
    <source>
        <dbReference type="SAM" id="MobiDB-lite"/>
    </source>
</evidence>
<evidence type="ECO:0000256" key="2">
    <source>
        <dbReference type="ARBA" id="ARBA00022553"/>
    </source>
</evidence>
<keyword evidence="4" id="KW-0812">Transmembrane</keyword>
<dbReference type="InterPro" id="IPR049552">
    <property type="entry name" value="PKS_DH_N"/>
</dbReference>
<dbReference type="OrthoDB" id="9778690at2"/>
<dbReference type="Gene3D" id="3.10.129.110">
    <property type="entry name" value="Polyketide synthase dehydratase"/>
    <property type="match status" value="1"/>
</dbReference>
<dbReference type="InterPro" id="IPR042104">
    <property type="entry name" value="PKS_dehydratase_sf"/>
</dbReference>
<feature type="region of interest" description="Disordered" evidence="3">
    <location>
        <begin position="92"/>
        <end position="164"/>
    </location>
</feature>
<feature type="transmembrane region" description="Helical" evidence="4">
    <location>
        <begin position="329"/>
        <end position="350"/>
    </location>
</feature>
<evidence type="ECO:0000259" key="5">
    <source>
        <dbReference type="SMART" id="SM00826"/>
    </source>
</evidence>
<dbReference type="GO" id="GO:0071770">
    <property type="term" value="P:DIM/DIP cell wall layer assembly"/>
    <property type="evidence" value="ECO:0007669"/>
    <property type="project" value="TreeGrafter"/>
</dbReference>
<protein>
    <recommendedName>
        <fullName evidence="5">Polyketide/metazoan fatty acid synthase-like dehydratase domain-containing protein</fullName>
    </recommendedName>
</protein>
<keyword evidence="7" id="KW-1185">Reference proteome</keyword>
<feature type="region of interest" description="Disordered" evidence="3">
    <location>
        <begin position="303"/>
        <end position="325"/>
    </location>
</feature>
<accession>A0A437PEW2</accession>